<evidence type="ECO:0000313" key="1">
    <source>
        <dbReference type="EMBL" id="GBP20983.1"/>
    </source>
</evidence>
<organism evidence="1 2">
    <name type="scientific">Eumeta variegata</name>
    <name type="common">Bagworm moth</name>
    <name type="synonym">Eumeta japonica</name>
    <dbReference type="NCBI Taxonomy" id="151549"/>
    <lineage>
        <taxon>Eukaryota</taxon>
        <taxon>Metazoa</taxon>
        <taxon>Ecdysozoa</taxon>
        <taxon>Arthropoda</taxon>
        <taxon>Hexapoda</taxon>
        <taxon>Insecta</taxon>
        <taxon>Pterygota</taxon>
        <taxon>Neoptera</taxon>
        <taxon>Endopterygota</taxon>
        <taxon>Lepidoptera</taxon>
        <taxon>Glossata</taxon>
        <taxon>Ditrysia</taxon>
        <taxon>Tineoidea</taxon>
        <taxon>Psychidae</taxon>
        <taxon>Oiketicinae</taxon>
        <taxon>Eumeta</taxon>
    </lineage>
</organism>
<proteinExistence type="predicted"/>
<reference evidence="1 2" key="1">
    <citation type="journal article" date="2019" name="Commun. Biol.">
        <title>The bagworm genome reveals a unique fibroin gene that provides high tensile strength.</title>
        <authorList>
            <person name="Kono N."/>
            <person name="Nakamura H."/>
            <person name="Ohtoshi R."/>
            <person name="Tomita M."/>
            <person name="Numata K."/>
            <person name="Arakawa K."/>
        </authorList>
    </citation>
    <scope>NUCLEOTIDE SEQUENCE [LARGE SCALE GENOMIC DNA]</scope>
</reference>
<dbReference type="Proteomes" id="UP000299102">
    <property type="component" value="Unassembled WGS sequence"/>
</dbReference>
<comment type="caution">
    <text evidence="1">The sequence shown here is derived from an EMBL/GenBank/DDBJ whole genome shotgun (WGS) entry which is preliminary data.</text>
</comment>
<sequence>MAGVSPGPVGARGSKNLSLEEMKKLFFHSLAEQGYLIPEEAEQFQNSAGQYVLVSETHQSWSTSRLHALSTTVLTYINDIPRPRQTSYSRCLQTTLHFISDLTV</sequence>
<evidence type="ECO:0000313" key="2">
    <source>
        <dbReference type="Proteomes" id="UP000299102"/>
    </source>
</evidence>
<protein>
    <submittedName>
        <fullName evidence="1">Uncharacterized protein</fullName>
    </submittedName>
</protein>
<gene>
    <name evidence="1" type="ORF">EVAR_9555_1</name>
</gene>
<name>A0A4C1U3M2_EUMVA</name>
<dbReference type="EMBL" id="BGZK01000124">
    <property type="protein sequence ID" value="GBP20983.1"/>
    <property type="molecule type" value="Genomic_DNA"/>
</dbReference>
<keyword evidence="2" id="KW-1185">Reference proteome</keyword>
<accession>A0A4C1U3M2</accession>
<dbReference type="AlphaFoldDB" id="A0A4C1U3M2"/>